<proteinExistence type="inferred from homology"/>
<name>A0A7T8GLC4_CALRO</name>
<dbReference type="PANTHER" id="PTHR11647">
    <property type="entry name" value="HYDRANTOINASE/DIHYDROPYRIMIDINASE FAMILY MEMBER"/>
    <property type="match status" value="1"/>
</dbReference>
<dbReference type="EC" id="3.5.2.2" evidence="4"/>
<protein>
    <recommendedName>
        <fullName evidence="4">dihydropyrimidinase</fullName>
        <ecNumber evidence="4">3.5.2.2</ecNumber>
    </recommendedName>
</protein>
<dbReference type="PANTHER" id="PTHR11647:SF1">
    <property type="entry name" value="COLLAPSIN RESPONSE MEDIATOR PROTEIN"/>
    <property type="match status" value="1"/>
</dbReference>
<comment type="cofactor">
    <cofactor evidence="1">
        <name>Zn(2+)</name>
        <dbReference type="ChEBI" id="CHEBI:29105"/>
    </cofactor>
</comment>
<feature type="domain" description="Amidohydrolase-related" evidence="6">
    <location>
        <begin position="10"/>
        <end position="91"/>
    </location>
</feature>
<dbReference type="GO" id="GO:0006208">
    <property type="term" value="P:pyrimidine nucleobase catabolic process"/>
    <property type="evidence" value="ECO:0007669"/>
    <property type="project" value="TreeGrafter"/>
</dbReference>
<evidence type="ECO:0000256" key="5">
    <source>
        <dbReference type="SAM" id="MobiDB-lite"/>
    </source>
</evidence>
<dbReference type="SUPFAM" id="SSF51338">
    <property type="entry name" value="Composite domain of metallo-dependent hydrolases"/>
    <property type="match status" value="1"/>
</dbReference>
<dbReference type="FunFam" id="3.20.20.140:FF:000174">
    <property type="entry name" value="Dihydropyrimidinase-related protein 2"/>
    <property type="match status" value="1"/>
</dbReference>
<dbReference type="InterPro" id="IPR050378">
    <property type="entry name" value="Metallo-dep_Hydrolases_sf"/>
</dbReference>
<keyword evidence="8" id="KW-1185">Reference proteome</keyword>
<dbReference type="EMBL" id="CP045910">
    <property type="protein sequence ID" value="QQP31655.1"/>
    <property type="molecule type" value="Genomic_DNA"/>
</dbReference>
<dbReference type="GO" id="GO:0004157">
    <property type="term" value="F:dihydropyrimidinase activity"/>
    <property type="evidence" value="ECO:0007669"/>
    <property type="project" value="UniProtKB-EC"/>
</dbReference>
<dbReference type="InterPro" id="IPR006680">
    <property type="entry name" value="Amidohydro-rel"/>
</dbReference>
<dbReference type="GO" id="GO:0005829">
    <property type="term" value="C:cytosol"/>
    <property type="evidence" value="ECO:0007669"/>
    <property type="project" value="TreeGrafter"/>
</dbReference>
<feature type="region of interest" description="Disordered" evidence="5">
    <location>
        <begin position="128"/>
        <end position="147"/>
    </location>
</feature>
<evidence type="ECO:0000313" key="7">
    <source>
        <dbReference type="EMBL" id="QQP31655.1"/>
    </source>
</evidence>
<dbReference type="OrthoDB" id="10258955at2759"/>
<dbReference type="AlphaFoldDB" id="A0A7T8GLC4"/>
<evidence type="ECO:0000259" key="6">
    <source>
        <dbReference type="Pfam" id="PF01979"/>
    </source>
</evidence>
<comment type="catalytic activity">
    <reaction evidence="3">
        <text>5,6-dihydrouracil + H2O = 3-(carbamoylamino)propanoate + H(+)</text>
        <dbReference type="Rhea" id="RHEA:16121"/>
        <dbReference type="ChEBI" id="CHEBI:11892"/>
        <dbReference type="ChEBI" id="CHEBI:15377"/>
        <dbReference type="ChEBI" id="CHEBI:15378"/>
        <dbReference type="ChEBI" id="CHEBI:15901"/>
        <dbReference type="EC" id="3.5.2.2"/>
    </reaction>
</comment>
<accession>A0A7T8GLC4</accession>
<comment type="similarity">
    <text evidence="2">Belongs to the metallo-dependent hydrolases superfamily. Hydantoinase/dihydropyrimidinase family.</text>
</comment>
<sequence>MSVIWENGVYGGNMSPERFVAVTSTTAAKIFNIYPQKGVIAPGSDADVIIWDPNTTTTVSKETHELNVDFNIFEGMTLHGIAETVIASGRIVKSPEEGLRVCTGSGRFVANPPFSPYVYSRVQASEERRNAEEVPVQRTKEDMFIDE</sequence>
<evidence type="ECO:0000256" key="2">
    <source>
        <dbReference type="ARBA" id="ARBA00008829"/>
    </source>
</evidence>
<dbReference type="Proteomes" id="UP000595437">
    <property type="component" value="Chromosome 21"/>
</dbReference>
<dbReference type="InterPro" id="IPR011059">
    <property type="entry name" value="Metal-dep_hydrolase_composite"/>
</dbReference>
<organism evidence="7 8">
    <name type="scientific">Caligus rogercresseyi</name>
    <name type="common">Sea louse</name>
    <dbReference type="NCBI Taxonomy" id="217165"/>
    <lineage>
        <taxon>Eukaryota</taxon>
        <taxon>Metazoa</taxon>
        <taxon>Ecdysozoa</taxon>
        <taxon>Arthropoda</taxon>
        <taxon>Crustacea</taxon>
        <taxon>Multicrustacea</taxon>
        <taxon>Hexanauplia</taxon>
        <taxon>Copepoda</taxon>
        <taxon>Siphonostomatoida</taxon>
        <taxon>Caligidae</taxon>
        <taxon>Caligus</taxon>
    </lineage>
</organism>
<evidence type="ECO:0000313" key="8">
    <source>
        <dbReference type="Proteomes" id="UP000595437"/>
    </source>
</evidence>
<feature type="non-terminal residue" evidence="7">
    <location>
        <position position="147"/>
    </location>
</feature>
<feature type="compositionally biased region" description="Basic and acidic residues" evidence="5">
    <location>
        <begin position="138"/>
        <end position="147"/>
    </location>
</feature>
<evidence type="ECO:0000256" key="3">
    <source>
        <dbReference type="ARBA" id="ARBA00036696"/>
    </source>
</evidence>
<evidence type="ECO:0000256" key="4">
    <source>
        <dbReference type="ARBA" id="ARBA00039113"/>
    </source>
</evidence>
<evidence type="ECO:0000256" key="1">
    <source>
        <dbReference type="ARBA" id="ARBA00001947"/>
    </source>
</evidence>
<dbReference type="Pfam" id="PF01979">
    <property type="entry name" value="Amidohydro_1"/>
    <property type="match status" value="1"/>
</dbReference>
<dbReference type="Gene3D" id="3.20.20.140">
    <property type="entry name" value="Metal-dependent hydrolases"/>
    <property type="match status" value="1"/>
</dbReference>
<reference evidence="8" key="1">
    <citation type="submission" date="2021-01" db="EMBL/GenBank/DDBJ databases">
        <title>Caligus Genome Assembly.</title>
        <authorList>
            <person name="Gallardo-Escarate C."/>
        </authorList>
    </citation>
    <scope>NUCLEOTIDE SEQUENCE [LARGE SCALE GENOMIC DNA]</scope>
</reference>
<gene>
    <name evidence="7" type="ORF">FKW44_025330</name>
</gene>